<dbReference type="AlphaFoldDB" id="A0A380B4Y4"/>
<feature type="transmembrane region" description="Helical" evidence="1">
    <location>
        <begin position="7"/>
        <end position="22"/>
    </location>
</feature>
<evidence type="ECO:0000313" key="3">
    <source>
        <dbReference type="Proteomes" id="UP000255061"/>
    </source>
</evidence>
<evidence type="ECO:0000256" key="1">
    <source>
        <dbReference type="SAM" id="Phobius"/>
    </source>
</evidence>
<proteinExistence type="predicted"/>
<organism evidence="2 3">
    <name type="scientific">Shewanella morhuae</name>
    <dbReference type="NCBI Taxonomy" id="365591"/>
    <lineage>
        <taxon>Bacteria</taxon>
        <taxon>Pseudomonadati</taxon>
        <taxon>Pseudomonadota</taxon>
        <taxon>Gammaproteobacteria</taxon>
        <taxon>Alteromonadales</taxon>
        <taxon>Shewanellaceae</taxon>
        <taxon>Shewanella</taxon>
    </lineage>
</organism>
<evidence type="ECO:0000313" key="2">
    <source>
        <dbReference type="EMBL" id="SUI93132.1"/>
    </source>
</evidence>
<dbReference type="EMBL" id="UGYV01000001">
    <property type="protein sequence ID" value="SUI93132.1"/>
    <property type="molecule type" value="Genomic_DNA"/>
</dbReference>
<sequence length="89" mass="9856">MRIIIRILAFVALCISYAWLYFERSFEPALTTVVSLSKLISTFFFEGKTEEKKDRAGITLLDLTANTMATEVHPPLGVAAGCNDLIVDS</sequence>
<accession>A0A380B4Y4</accession>
<dbReference type="RefSeq" id="WP_115406930.1">
    <property type="nucleotide sequence ID" value="NZ_UGYV01000001.1"/>
</dbReference>
<dbReference type="Proteomes" id="UP000255061">
    <property type="component" value="Unassembled WGS sequence"/>
</dbReference>
<name>A0A380B4Y4_9GAMM</name>
<reference evidence="2 3" key="1">
    <citation type="submission" date="2018-06" db="EMBL/GenBank/DDBJ databases">
        <authorList>
            <consortium name="Pathogen Informatics"/>
            <person name="Doyle S."/>
        </authorList>
    </citation>
    <scope>NUCLEOTIDE SEQUENCE [LARGE SCALE GENOMIC DNA]</scope>
    <source>
        <strain evidence="2 3">NCTC10736</strain>
    </source>
</reference>
<gene>
    <name evidence="2" type="ORF">NCTC10736_03611</name>
</gene>
<protein>
    <submittedName>
        <fullName evidence="2">Uncharacterized protein</fullName>
    </submittedName>
</protein>
<keyword evidence="1" id="KW-1133">Transmembrane helix</keyword>
<keyword evidence="1" id="KW-0472">Membrane</keyword>
<keyword evidence="1" id="KW-0812">Transmembrane</keyword>